<proteinExistence type="inferred from homology"/>
<feature type="compositionally biased region" description="Low complexity" evidence="7">
    <location>
        <begin position="318"/>
        <end position="335"/>
    </location>
</feature>
<comment type="similarity">
    <text evidence="2">Belongs to the NrfD family.</text>
</comment>
<dbReference type="Pfam" id="PF03916">
    <property type="entry name" value="NrfD"/>
    <property type="match status" value="1"/>
</dbReference>
<evidence type="ECO:0000313" key="10">
    <source>
        <dbReference type="Proteomes" id="UP001430755"/>
    </source>
</evidence>
<evidence type="ECO:0000256" key="8">
    <source>
        <dbReference type="SAM" id="Phobius"/>
    </source>
</evidence>
<feature type="compositionally biased region" description="Low complexity" evidence="7">
    <location>
        <begin position="342"/>
        <end position="358"/>
    </location>
</feature>
<dbReference type="Proteomes" id="UP001430755">
    <property type="component" value="Unassembled WGS sequence"/>
</dbReference>
<dbReference type="InterPro" id="IPR005614">
    <property type="entry name" value="NrfD-like"/>
</dbReference>
<feature type="transmembrane region" description="Helical" evidence="8">
    <location>
        <begin position="130"/>
        <end position="150"/>
    </location>
</feature>
<dbReference type="PANTHER" id="PTHR34856:SF2">
    <property type="entry name" value="PROTEIN NRFD"/>
    <property type="match status" value="1"/>
</dbReference>
<accession>A0ABS9WEL8</accession>
<feature type="transmembrane region" description="Helical" evidence="8">
    <location>
        <begin position="96"/>
        <end position="118"/>
    </location>
</feature>
<dbReference type="RefSeq" id="WP_242163331.1">
    <property type="nucleotide sequence ID" value="NZ_JAJMLW010000001.1"/>
</dbReference>
<gene>
    <name evidence="9" type="primary">nrfD</name>
    <name evidence="9" type="ORF">LPT13_02900</name>
</gene>
<evidence type="ECO:0000256" key="2">
    <source>
        <dbReference type="ARBA" id="ARBA00008929"/>
    </source>
</evidence>
<dbReference type="PANTHER" id="PTHR34856">
    <property type="entry name" value="PROTEIN NRFD"/>
    <property type="match status" value="1"/>
</dbReference>
<evidence type="ECO:0000256" key="4">
    <source>
        <dbReference type="ARBA" id="ARBA00022692"/>
    </source>
</evidence>
<dbReference type="EMBL" id="JAJMLW010000001">
    <property type="protein sequence ID" value="MCI2241302.1"/>
    <property type="molecule type" value="Genomic_DNA"/>
</dbReference>
<evidence type="ECO:0000256" key="6">
    <source>
        <dbReference type="ARBA" id="ARBA00023136"/>
    </source>
</evidence>
<reference evidence="9" key="1">
    <citation type="submission" date="2021-11" db="EMBL/GenBank/DDBJ databases">
        <title>A Novel Adlercreutzia Species, isolated from a Allomyrina dichotoma larva feces.</title>
        <authorList>
            <person name="Suh M.K."/>
        </authorList>
    </citation>
    <scope>NUCLEOTIDE SEQUENCE</scope>
    <source>
        <strain evidence="9">JBNU-10</strain>
    </source>
</reference>
<keyword evidence="10" id="KW-1185">Reference proteome</keyword>
<dbReference type="InterPro" id="IPR052049">
    <property type="entry name" value="Electron_transfer_protein"/>
</dbReference>
<protein>
    <submittedName>
        <fullName evidence="9">Polysulfide reductase NrfD</fullName>
    </submittedName>
</protein>
<evidence type="ECO:0000256" key="5">
    <source>
        <dbReference type="ARBA" id="ARBA00022989"/>
    </source>
</evidence>
<evidence type="ECO:0000256" key="1">
    <source>
        <dbReference type="ARBA" id="ARBA00004651"/>
    </source>
</evidence>
<organism evidence="9 10">
    <name type="scientific">Adlercreutzia faecimuris</name>
    <dbReference type="NCBI Taxonomy" id="2897341"/>
    <lineage>
        <taxon>Bacteria</taxon>
        <taxon>Bacillati</taxon>
        <taxon>Actinomycetota</taxon>
        <taxon>Coriobacteriia</taxon>
        <taxon>Eggerthellales</taxon>
        <taxon>Eggerthellaceae</taxon>
        <taxon>Adlercreutzia</taxon>
    </lineage>
</organism>
<name>A0ABS9WEL8_9ACTN</name>
<evidence type="ECO:0000256" key="3">
    <source>
        <dbReference type="ARBA" id="ARBA00022475"/>
    </source>
</evidence>
<feature type="transmembrane region" description="Helical" evidence="8">
    <location>
        <begin position="278"/>
        <end position="299"/>
    </location>
</feature>
<evidence type="ECO:0000313" key="9">
    <source>
        <dbReference type="EMBL" id="MCI2241302.1"/>
    </source>
</evidence>
<comment type="subcellular location">
    <subcellularLocation>
        <location evidence="1">Cell membrane</location>
        <topology evidence="1">Multi-pass membrane protein</topology>
    </subcellularLocation>
</comment>
<feature type="transmembrane region" description="Helical" evidence="8">
    <location>
        <begin position="162"/>
        <end position="186"/>
    </location>
</feature>
<keyword evidence="5 8" id="KW-1133">Transmembrane helix</keyword>
<evidence type="ECO:0000256" key="7">
    <source>
        <dbReference type="SAM" id="MobiDB-lite"/>
    </source>
</evidence>
<keyword evidence="4 8" id="KW-0812">Transmembrane</keyword>
<sequence length="370" mass="36031">MLGDLAVLYLFLGGAGAGCVTTCALVDLAWLREPFGVTTAYGPEPAADPARRAAALGFAAGLGALVAGAACLSLDLGRIDRVLALFLSPQPTVMSVGAVALAALIAVAAPLAAVRLLYLPGLPRPAVRALEALAVALGLVVMAYTGLLLQSLQGAGLWRSPWLPVLFTLSSASSGVALVMACCFWAGADGRTARLLRVLARADGVLIAAEVAAAALFAGTMASSAHPGAAAGAAALLAGPQAAAWWLGFGLCGCALPLGAEAAYLLAGRRLARGPAPAALPALAAVLVLVGALCLRWAVADAAAPRDLALQAPPPAASPASAASPAPAAPASLAPAGPPAASPASGGLLAGASASAAPGTPPEREDLIAS</sequence>
<feature type="transmembrane region" description="Helical" evidence="8">
    <location>
        <begin position="52"/>
        <end position="76"/>
    </location>
</feature>
<feature type="transmembrane region" description="Helical" evidence="8">
    <location>
        <begin position="6"/>
        <end position="31"/>
    </location>
</feature>
<feature type="transmembrane region" description="Helical" evidence="8">
    <location>
        <begin position="243"/>
        <end position="266"/>
    </location>
</feature>
<feature type="region of interest" description="Disordered" evidence="7">
    <location>
        <begin position="314"/>
        <end position="370"/>
    </location>
</feature>
<keyword evidence="3" id="KW-1003">Cell membrane</keyword>
<keyword evidence="6 8" id="KW-0472">Membrane</keyword>
<comment type="caution">
    <text evidence="9">The sequence shown here is derived from an EMBL/GenBank/DDBJ whole genome shotgun (WGS) entry which is preliminary data.</text>
</comment>
<dbReference type="Gene3D" id="1.20.1630.10">
    <property type="entry name" value="Formate dehydrogenase/DMSO reductase domain"/>
    <property type="match status" value="1"/>
</dbReference>
<feature type="transmembrane region" description="Helical" evidence="8">
    <location>
        <begin position="198"/>
        <end position="223"/>
    </location>
</feature>